<dbReference type="Gene3D" id="3.60.21.10">
    <property type="match status" value="1"/>
</dbReference>
<reference evidence="4" key="1">
    <citation type="submission" date="2020-10" db="EMBL/GenBank/DDBJ databases">
        <authorList>
            <person name="Kusch S."/>
        </authorList>
    </citation>
    <scope>NUCLEOTIDE SEQUENCE</scope>
    <source>
        <strain evidence="4">SwB9</strain>
    </source>
</reference>
<evidence type="ECO:0000313" key="5">
    <source>
        <dbReference type="Proteomes" id="UP000624404"/>
    </source>
</evidence>
<accession>A0A8H2ZQ04</accession>
<dbReference type="InterPro" id="IPR004843">
    <property type="entry name" value="Calcineurin-like_PHP"/>
</dbReference>
<keyword evidence="1" id="KW-0378">Hydrolase</keyword>
<dbReference type="InterPro" id="IPR029052">
    <property type="entry name" value="Metallo-depent_PP-like"/>
</dbReference>
<dbReference type="PANTHER" id="PTHR10340:SF27">
    <property type="entry name" value="ACL091CP"/>
    <property type="match status" value="1"/>
</dbReference>
<dbReference type="AlphaFoldDB" id="A0A8H2ZQ04"/>
<gene>
    <name evidence="4" type="ORF">SCLTRI_LOCUS7064</name>
</gene>
<protein>
    <submittedName>
        <fullName evidence="4">32783d75-543c-494e-a4b2-18cf42dd1f5a</fullName>
    </submittedName>
</protein>
<evidence type="ECO:0000313" key="4">
    <source>
        <dbReference type="EMBL" id="CAD6447272.1"/>
    </source>
</evidence>
<feature type="domain" description="Calcineurin-like phosphoesterase" evidence="3">
    <location>
        <begin position="242"/>
        <end position="520"/>
    </location>
</feature>
<dbReference type="Pfam" id="PF00149">
    <property type="entry name" value="Metallophos"/>
    <property type="match status" value="1"/>
</dbReference>
<comment type="caution">
    <text evidence="4">The sequence shown here is derived from an EMBL/GenBank/DDBJ whole genome shotgun (WGS) entry which is preliminary data.</text>
</comment>
<dbReference type="SUPFAM" id="SSF56300">
    <property type="entry name" value="Metallo-dependent phosphatases"/>
    <property type="match status" value="1"/>
</dbReference>
<evidence type="ECO:0000259" key="3">
    <source>
        <dbReference type="Pfam" id="PF00149"/>
    </source>
</evidence>
<keyword evidence="5" id="KW-1185">Reference proteome</keyword>
<name>A0A8H2ZQ04_9HELO</name>
<dbReference type="PANTHER" id="PTHR10340">
    <property type="entry name" value="SPHINGOMYELIN PHOSPHODIESTERASE"/>
    <property type="match status" value="1"/>
</dbReference>
<organism evidence="4 5">
    <name type="scientific">Sclerotinia trifoliorum</name>
    <dbReference type="NCBI Taxonomy" id="28548"/>
    <lineage>
        <taxon>Eukaryota</taxon>
        <taxon>Fungi</taxon>
        <taxon>Dikarya</taxon>
        <taxon>Ascomycota</taxon>
        <taxon>Pezizomycotina</taxon>
        <taxon>Leotiomycetes</taxon>
        <taxon>Helotiales</taxon>
        <taxon>Sclerotiniaceae</taxon>
        <taxon>Sclerotinia</taxon>
    </lineage>
</organism>
<keyword evidence="2" id="KW-0325">Glycoprotein</keyword>
<dbReference type="CDD" id="cd00842">
    <property type="entry name" value="MPP_ASMase"/>
    <property type="match status" value="1"/>
</dbReference>
<dbReference type="Proteomes" id="UP000624404">
    <property type="component" value="Unassembled WGS sequence"/>
</dbReference>
<evidence type="ECO:0000256" key="2">
    <source>
        <dbReference type="ARBA" id="ARBA00023180"/>
    </source>
</evidence>
<dbReference type="InterPro" id="IPR041805">
    <property type="entry name" value="ASMase/PPN1_MPP"/>
</dbReference>
<proteinExistence type="predicted"/>
<evidence type="ECO:0000256" key="1">
    <source>
        <dbReference type="ARBA" id="ARBA00022801"/>
    </source>
</evidence>
<dbReference type="EMBL" id="CAJHIA010000025">
    <property type="protein sequence ID" value="CAD6447272.1"/>
    <property type="molecule type" value="Genomic_DNA"/>
</dbReference>
<sequence length="692" mass="75533">MAKNILPALISASYLFNPTQAQAGLQARAQLPGAPSIVVPSAFPTSVFSSYYLKPAATSEPQPALYDPILNITYPLNLTDPTTIPTAADDPVYFPEAIGNLNNTPPETLVHNALNEIKDIIFNDTAFSSNCTKCIAALKVGKVLAQQAPLFVPDALVSLCQATGFAKNTTCKNNYAAGSWGAIWTQVLSLANVTGSDGQYICSSLSTSYCPTPTAITLNTTSLWKPKPIKAKAPKPSGKRRKVLHLSDFHLDPRYQVASEASCSSGMCCRYTNAPTSPVVFPAPLYGSYKCDTPYFLALAALQSIGALTGTGVPGSEPAFTIYTGDLVSHDPQNQMSRAYVKYTETSIFSILKSYIKNPIFPVLGNHDSTPENIDSPHSLPGPLGKQFSWNYDHVSSLWQHEGWLSKADAEEAAIHYAAYSVKTHLGLRIITMNTDFWYRSNYLNFINTTDPDVSGTFKFMIDELQAAEDAGERVWIIGHVLSGWDGTNPLPNPTNLFYQIVDRFSPHVIANVFFGHTHEDQVMIYYTNNATVQNSSTALMSGWIGPSVTPLTNLNSGFRMYEIDTGTFDVMDAYTFYSDVNSYSDLNGTGPTYQFEYSTRATYGPSISWPEDAPLNATFWHQVTEAMEVNRTLVEVFNTYQGKSSVKSPNCTSDACAQAKVCYIRSGSAPIGRACPQGFASVQSPYTGNNF</sequence>
<dbReference type="GO" id="GO:0008081">
    <property type="term" value="F:phosphoric diester hydrolase activity"/>
    <property type="evidence" value="ECO:0007669"/>
    <property type="project" value="TreeGrafter"/>
</dbReference>
<dbReference type="OrthoDB" id="282973at2759"/>